<dbReference type="EMBL" id="JAGYPE020000017">
    <property type="protein sequence ID" value="MCH6266181.1"/>
    <property type="molecule type" value="Genomic_DNA"/>
</dbReference>
<dbReference type="InterPro" id="IPR050483">
    <property type="entry name" value="CoA-transferase_III_domain"/>
</dbReference>
<name>A0A942Y7W8_9BACI</name>
<dbReference type="AlphaFoldDB" id="A0A942Y7W8"/>
<protein>
    <submittedName>
        <fullName evidence="2">CoA transferase</fullName>
    </submittedName>
</protein>
<evidence type="ECO:0000313" key="2">
    <source>
        <dbReference type="EMBL" id="MBS4180698.1"/>
    </source>
</evidence>
<evidence type="ECO:0000313" key="4">
    <source>
        <dbReference type="Proteomes" id="UP000677265"/>
    </source>
</evidence>
<gene>
    <name evidence="3" type="ORF">KHB02_011670</name>
    <name evidence="2" type="ORF">KHB02_04735</name>
</gene>
<dbReference type="GO" id="GO:0008410">
    <property type="term" value="F:CoA-transferase activity"/>
    <property type="evidence" value="ECO:0007669"/>
    <property type="project" value="TreeGrafter"/>
</dbReference>
<sequence length="418" mass="46183">MKLQTVLDLKICKLNERRCKTLSNILKNITVIDWTQNVAGPYCTQLLGDLGATIIKIERPGTGDDTRQWNSPSWEDEATAFLAFNRNKKSICIDADDSKGQEVIKKLVEHADVFIHSLKPGSAEKRGLGYEQLAKINPSIIYSAISAFGESGPLREYPGYDPLIQAYTGIMSVTGNPGDDPARVGVSLIDMATGMWALTGILSAIINRSNTGKGCVVGASLLETGLGWMNLPLTNYMATRKVPEKLGTGTAMVAPYEAFRTKDSWVIIAAGNNRLFSSLCHALGIPELLNDPRFESNKNRVAYRKELHQTIEERCLGFNTTTIIKILQQANVPCSPINSTNDVYEDEQINSLEIIKKIDGFRISNFKIIDLPIRINNQRSTFRLPPPLLGEHTVEILKEAGYNSEEIELLKTEKVVGG</sequence>
<dbReference type="InterPro" id="IPR044855">
    <property type="entry name" value="CoA-Trfase_III_dom3_sf"/>
</dbReference>
<organism evidence="2">
    <name type="scientific">Neobacillus citreus</name>
    <dbReference type="NCBI Taxonomy" id="2833578"/>
    <lineage>
        <taxon>Bacteria</taxon>
        <taxon>Bacillati</taxon>
        <taxon>Bacillota</taxon>
        <taxon>Bacilli</taxon>
        <taxon>Bacillales</taxon>
        <taxon>Bacillaceae</taxon>
        <taxon>Neobacillus</taxon>
    </lineage>
</organism>
<dbReference type="Pfam" id="PF02515">
    <property type="entry name" value="CoA_transf_3"/>
    <property type="match status" value="1"/>
</dbReference>
<proteinExistence type="predicted"/>
<dbReference type="PANTHER" id="PTHR48207:SF3">
    <property type="entry name" value="SUCCINATE--HYDROXYMETHYLGLUTARATE COA-TRANSFERASE"/>
    <property type="match status" value="1"/>
</dbReference>
<dbReference type="Proteomes" id="UP000677265">
    <property type="component" value="Unassembled WGS sequence"/>
</dbReference>
<comment type="caution">
    <text evidence="2">The sequence shown here is derived from an EMBL/GenBank/DDBJ whole genome shotgun (WGS) entry which is preliminary data.</text>
</comment>
<accession>A0A942Y7W8</accession>
<reference evidence="2" key="1">
    <citation type="submission" date="2021-05" db="EMBL/GenBank/DDBJ databases">
        <title>Novel Bacillus species.</title>
        <authorList>
            <person name="Liu G."/>
        </authorList>
    </citation>
    <scope>NUCLEOTIDE SEQUENCE</scope>
    <source>
        <strain evidence="2 4">FJAT-50051</strain>
    </source>
</reference>
<dbReference type="EMBL" id="JAGYPE010000001">
    <property type="protein sequence ID" value="MBS4180698.1"/>
    <property type="molecule type" value="Genomic_DNA"/>
</dbReference>
<keyword evidence="1 2" id="KW-0808">Transferase</keyword>
<dbReference type="Gene3D" id="3.40.50.10540">
    <property type="entry name" value="Crotonobetainyl-coa:carnitine coa-transferase, domain 1"/>
    <property type="match status" value="1"/>
</dbReference>
<dbReference type="PANTHER" id="PTHR48207">
    <property type="entry name" value="SUCCINATE--HYDROXYMETHYLGLUTARATE COA-TRANSFERASE"/>
    <property type="match status" value="1"/>
</dbReference>
<keyword evidence="4" id="KW-1185">Reference proteome</keyword>
<dbReference type="InterPro" id="IPR023606">
    <property type="entry name" value="CoA-Trfase_III_dom_1_sf"/>
</dbReference>
<dbReference type="RefSeq" id="WP_213140651.1">
    <property type="nucleotide sequence ID" value="NZ_JAGYPE020000017.1"/>
</dbReference>
<evidence type="ECO:0000313" key="3">
    <source>
        <dbReference type="EMBL" id="MCH6266181.1"/>
    </source>
</evidence>
<dbReference type="InterPro" id="IPR003673">
    <property type="entry name" value="CoA-Trfase_fam_III"/>
</dbReference>
<dbReference type="SUPFAM" id="SSF89796">
    <property type="entry name" value="CoA-transferase family III (CaiB/BaiF)"/>
    <property type="match status" value="1"/>
</dbReference>
<evidence type="ECO:0000256" key="1">
    <source>
        <dbReference type="ARBA" id="ARBA00022679"/>
    </source>
</evidence>
<dbReference type="Gene3D" id="3.30.1540.10">
    <property type="entry name" value="formyl-coa transferase, domain 3"/>
    <property type="match status" value="1"/>
</dbReference>